<organism evidence="1 2">
    <name type="scientific">Bacillus spizizenii (strain DSM 15029 / JCM 12233 / NBRC 101239 / NRRL B-23049 / TU-B-10)</name>
    <name type="common">Bacillus subtilis subsp. spizizenii</name>
    <dbReference type="NCBI Taxonomy" id="1052585"/>
    <lineage>
        <taxon>Bacteria</taxon>
        <taxon>Bacillati</taxon>
        <taxon>Bacillota</taxon>
        <taxon>Bacilli</taxon>
        <taxon>Bacillales</taxon>
        <taxon>Bacillaceae</taxon>
        <taxon>Bacillus</taxon>
    </lineage>
</organism>
<proteinExistence type="predicted"/>
<keyword evidence="2" id="KW-1185">Reference proteome</keyword>
<dbReference type="HOGENOM" id="CLU_3285182_0_0_9"/>
<dbReference type="AlphaFoldDB" id="G4NQ17"/>
<dbReference type="Proteomes" id="UP000002651">
    <property type="component" value="Chromosome"/>
</dbReference>
<accession>G4NQ17</accession>
<gene>
    <name evidence="1" type="ordered locus">GYO_2324</name>
</gene>
<reference evidence="1 2" key="1">
    <citation type="journal article" date="2012" name="J. Bacteriol.">
        <title>Whole-genome sequences of Bacillus subtilis and close relatives.</title>
        <authorList>
            <person name="Earl A.M."/>
            <person name="Eppinger M."/>
            <person name="Fricke W.F."/>
            <person name="Rosovitz M.J."/>
            <person name="Rasko D.A."/>
            <person name="Daugherty S."/>
            <person name="Losick R."/>
            <person name="Kolter R."/>
            <person name="Ravel J."/>
        </authorList>
    </citation>
    <scope>NUCLEOTIDE SEQUENCE [LARGE SCALE GENOMIC DNA]</scope>
    <source>
        <strain evidence="2">DSM 15029 / JCM 12233 / NBRC 101239 / NRRL B-23049 / TU-B-10</strain>
    </source>
</reference>
<evidence type="ECO:0000313" key="2">
    <source>
        <dbReference type="Proteomes" id="UP000002651"/>
    </source>
</evidence>
<name>G4NQ17_BACS4</name>
<dbReference type="KEGG" id="bst:GYO_2324"/>
<dbReference type="EMBL" id="CP002905">
    <property type="protein sequence ID" value="AEP86945.1"/>
    <property type="molecule type" value="Genomic_DNA"/>
</dbReference>
<protein>
    <submittedName>
        <fullName evidence="1">Uncharacterized protein</fullName>
    </submittedName>
</protein>
<dbReference type="STRING" id="1052585.GYO_2324"/>
<evidence type="ECO:0000313" key="1">
    <source>
        <dbReference type="EMBL" id="AEP86945.1"/>
    </source>
</evidence>
<sequence>MKNIGTAFLLSAYDTLYTSLNRTKKDTSQKARVFYHNLYD</sequence>